<name>Q0FW76_SALBH</name>
<keyword evidence="3" id="KW-1185">Reference proteome</keyword>
<reference evidence="2 3" key="1">
    <citation type="journal article" date="2010" name="J. Bacteriol.">
        <title>Genome sequences of Pelagibaca bermudensis HTCC2601T and Maritimibacter alkaliphilus HTCC2654T, the type strains of two marine Roseobacter genera.</title>
        <authorList>
            <person name="Thrash J.C."/>
            <person name="Cho J.C."/>
            <person name="Ferriera S."/>
            <person name="Johnson J."/>
            <person name="Vergin K.L."/>
            <person name="Giovannoni S.J."/>
        </authorList>
    </citation>
    <scope>NUCLEOTIDE SEQUENCE [LARGE SCALE GENOMIC DNA]</scope>
    <source>
        <strain evidence="3">DSM 26914 / JCM 13377 / KCTC 12554 / HTCC2601</strain>
    </source>
</reference>
<comment type="caution">
    <text evidence="2">The sequence shown here is derived from an EMBL/GenBank/DDBJ whole genome shotgun (WGS) entry which is preliminary data.</text>
</comment>
<dbReference type="Proteomes" id="UP000006230">
    <property type="component" value="Unassembled WGS sequence"/>
</dbReference>
<organism evidence="2 3">
    <name type="scientific">Salipiger bermudensis (strain DSM 26914 / JCM 13377 / KCTC 12554 / HTCC2601)</name>
    <name type="common">Pelagibaca bermudensis</name>
    <dbReference type="NCBI Taxonomy" id="314265"/>
    <lineage>
        <taxon>Bacteria</taxon>
        <taxon>Pseudomonadati</taxon>
        <taxon>Pseudomonadota</taxon>
        <taxon>Alphaproteobacteria</taxon>
        <taxon>Rhodobacterales</taxon>
        <taxon>Roseobacteraceae</taxon>
        <taxon>Salipiger</taxon>
    </lineage>
</organism>
<gene>
    <name evidence="2" type="ORF">R2601_03848</name>
</gene>
<evidence type="ECO:0000256" key="1">
    <source>
        <dbReference type="SAM" id="MobiDB-lite"/>
    </source>
</evidence>
<evidence type="ECO:0000313" key="2">
    <source>
        <dbReference type="EMBL" id="EAU48676.1"/>
    </source>
</evidence>
<proteinExistence type="predicted"/>
<sequence length="52" mass="5912">MPQRVDLRQTSGEQQFHAVAGGRRAGARHDPRHHAGQHGLFRREIPQPGLHR</sequence>
<feature type="region of interest" description="Disordered" evidence="1">
    <location>
        <begin position="1"/>
        <end position="52"/>
    </location>
</feature>
<dbReference type="HOGENOM" id="CLU_3082935_0_0_5"/>
<evidence type="ECO:0000313" key="3">
    <source>
        <dbReference type="Proteomes" id="UP000006230"/>
    </source>
</evidence>
<dbReference type="EMBL" id="AATQ01000001">
    <property type="protein sequence ID" value="EAU48676.1"/>
    <property type="molecule type" value="Genomic_DNA"/>
</dbReference>
<accession>Q0FW76</accession>
<dbReference type="STRING" id="314265.R2601_03848"/>
<protein>
    <submittedName>
        <fullName evidence="2">Uncharacterized protein</fullName>
    </submittedName>
</protein>
<dbReference type="AlphaFoldDB" id="Q0FW76"/>